<dbReference type="AlphaFoldDB" id="A0AAW7Y5K7"/>
<feature type="transmembrane region" description="Helical" evidence="1">
    <location>
        <begin position="38"/>
        <end position="54"/>
    </location>
</feature>
<dbReference type="RefSeq" id="WP_303499248.1">
    <property type="nucleotide sequence ID" value="NZ_JAUOPU010000007.1"/>
</dbReference>
<accession>A0AAW7Y5K7</accession>
<feature type="transmembrane region" description="Helical" evidence="1">
    <location>
        <begin position="165"/>
        <end position="183"/>
    </location>
</feature>
<feature type="transmembrane region" description="Helical" evidence="1">
    <location>
        <begin position="139"/>
        <end position="158"/>
    </location>
</feature>
<evidence type="ECO:0000313" key="2">
    <source>
        <dbReference type="EMBL" id="MDO6542774.1"/>
    </source>
</evidence>
<dbReference type="Pfam" id="PF04143">
    <property type="entry name" value="Sulf_transp"/>
    <property type="match status" value="2"/>
</dbReference>
<feature type="transmembrane region" description="Helical" evidence="1">
    <location>
        <begin position="247"/>
        <end position="263"/>
    </location>
</feature>
<feature type="transmembrane region" description="Helical" evidence="1">
    <location>
        <begin position="275"/>
        <end position="296"/>
    </location>
</feature>
<gene>
    <name evidence="2" type="ORF">Q4568_09525</name>
</gene>
<feature type="transmembrane region" description="Helical" evidence="1">
    <location>
        <begin position="74"/>
        <end position="97"/>
    </location>
</feature>
<protein>
    <submittedName>
        <fullName evidence="2">YeeE/YedE thiosulfate transporter family protein</fullName>
    </submittedName>
</protein>
<feature type="transmembrane region" description="Helical" evidence="1">
    <location>
        <begin position="6"/>
        <end position="26"/>
    </location>
</feature>
<dbReference type="Proteomes" id="UP001170624">
    <property type="component" value="Unassembled WGS sequence"/>
</dbReference>
<sequence length="306" mass="33351">MWASIISVFLALAVGYLAQRTGLCMVRGTHELWAKRPAFLLTILLCGFWFWLILPTNMPLPDTFSHQRYSVTSAFLLGGFCFGLGASLNGGCSVSTISKLARGHYHMVATIMGWIIGWCGLSSLPITLSYSAIPAIESPSLTVVIMLFILISLILFVIPTERRAILIGIVFFGILASVLTLLMPEWSPSQLLKDITAASIHNQPERWPELLRYIVIIFLIVGMALGAKKRLSLAEFTLRPMQLLKHLFAGCIMGIGASLALGGNDSQLLLALPSFSPAGAMSIVMMVVGISCGIGLKRWFNKLNHG</sequence>
<proteinExistence type="predicted"/>
<keyword evidence="1" id="KW-0812">Transmembrane</keyword>
<keyword evidence="1" id="KW-0472">Membrane</keyword>
<feature type="transmembrane region" description="Helical" evidence="1">
    <location>
        <begin position="210"/>
        <end position="227"/>
    </location>
</feature>
<name>A0AAW7Y5K7_9GAMM</name>
<dbReference type="EMBL" id="JAUOPU010000007">
    <property type="protein sequence ID" value="MDO6542774.1"/>
    <property type="molecule type" value="Genomic_DNA"/>
</dbReference>
<feature type="transmembrane region" description="Helical" evidence="1">
    <location>
        <begin position="109"/>
        <end position="133"/>
    </location>
</feature>
<organism evidence="2 3">
    <name type="scientific">Photobacterium sanguinicancri</name>
    <dbReference type="NCBI Taxonomy" id="875932"/>
    <lineage>
        <taxon>Bacteria</taxon>
        <taxon>Pseudomonadati</taxon>
        <taxon>Pseudomonadota</taxon>
        <taxon>Gammaproteobacteria</taxon>
        <taxon>Vibrionales</taxon>
        <taxon>Vibrionaceae</taxon>
        <taxon>Photobacterium</taxon>
    </lineage>
</organism>
<evidence type="ECO:0000256" key="1">
    <source>
        <dbReference type="SAM" id="Phobius"/>
    </source>
</evidence>
<evidence type="ECO:0000313" key="3">
    <source>
        <dbReference type="Proteomes" id="UP001170624"/>
    </source>
</evidence>
<keyword evidence="1" id="KW-1133">Transmembrane helix</keyword>
<comment type="caution">
    <text evidence="2">The sequence shown here is derived from an EMBL/GenBank/DDBJ whole genome shotgun (WGS) entry which is preliminary data.</text>
</comment>
<reference evidence="2" key="1">
    <citation type="submission" date="2023-07" db="EMBL/GenBank/DDBJ databases">
        <title>Genome content predicts the carbon catabolic preferences of heterotrophic bacteria.</title>
        <authorList>
            <person name="Gralka M."/>
        </authorList>
    </citation>
    <scope>NUCLEOTIDE SEQUENCE</scope>
    <source>
        <strain evidence="2">G2M05</strain>
    </source>
</reference>
<dbReference type="InterPro" id="IPR007272">
    <property type="entry name" value="Sulf_transp_TsuA/YedE"/>
</dbReference>